<feature type="transmembrane region" description="Helical" evidence="6">
    <location>
        <begin position="390"/>
        <end position="412"/>
    </location>
</feature>
<dbReference type="Gene3D" id="1.20.1250.20">
    <property type="entry name" value="MFS general substrate transporter like domains"/>
    <property type="match status" value="1"/>
</dbReference>
<evidence type="ECO:0000259" key="7">
    <source>
        <dbReference type="PROSITE" id="PS50850"/>
    </source>
</evidence>
<keyword evidence="4 6" id="KW-1133">Transmembrane helix</keyword>
<feature type="transmembrane region" description="Helical" evidence="6">
    <location>
        <begin position="131"/>
        <end position="150"/>
    </location>
</feature>
<dbReference type="InterPro" id="IPR020846">
    <property type="entry name" value="MFS_dom"/>
</dbReference>
<dbReference type="GO" id="GO:0016020">
    <property type="term" value="C:membrane"/>
    <property type="evidence" value="ECO:0007669"/>
    <property type="project" value="UniProtKB-SubCell"/>
</dbReference>
<evidence type="ECO:0000256" key="6">
    <source>
        <dbReference type="SAM" id="Phobius"/>
    </source>
</evidence>
<feature type="transmembrane region" description="Helical" evidence="6">
    <location>
        <begin position="189"/>
        <end position="213"/>
    </location>
</feature>
<comment type="subcellular location">
    <subcellularLocation>
        <location evidence="1">Membrane</location>
        <topology evidence="1">Multi-pass membrane protein</topology>
    </subcellularLocation>
</comment>
<proteinExistence type="predicted"/>
<dbReference type="Pfam" id="PF07690">
    <property type="entry name" value="MFS_1"/>
    <property type="match status" value="1"/>
</dbReference>
<gene>
    <name evidence="8" type="ORF">GGI15_002522</name>
</gene>
<evidence type="ECO:0000256" key="5">
    <source>
        <dbReference type="ARBA" id="ARBA00023136"/>
    </source>
</evidence>
<protein>
    <recommendedName>
        <fullName evidence="7">Major facilitator superfamily (MFS) profile domain-containing protein</fullName>
    </recommendedName>
</protein>
<reference evidence="8" key="1">
    <citation type="submission" date="2022-07" db="EMBL/GenBank/DDBJ databases">
        <title>Phylogenomic reconstructions and comparative analyses of Kickxellomycotina fungi.</title>
        <authorList>
            <person name="Reynolds N.K."/>
            <person name="Stajich J.E."/>
            <person name="Barry K."/>
            <person name="Grigoriev I.V."/>
            <person name="Crous P."/>
            <person name="Smith M.E."/>
        </authorList>
    </citation>
    <scope>NUCLEOTIDE SEQUENCE</scope>
    <source>
        <strain evidence="8">BCRC 34489</strain>
    </source>
</reference>
<accession>A0A9W8HK36</accession>
<dbReference type="InterPro" id="IPR011701">
    <property type="entry name" value="MFS"/>
</dbReference>
<feature type="transmembrane region" description="Helical" evidence="6">
    <location>
        <begin position="360"/>
        <end position="378"/>
    </location>
</feature>
<organism evidence="8 9">
    <name type="scientific">Coemansia interrupta</name>
    <dbReference type="NCBI Taxonomy" id="1126814"/>
    <lineage>
        <taxon>Eukaryota</taxon>
        <taxon>Fungi</taxon>
        <taxon>Fungi incertae sedis</taxon>
        <taxon>Zoopagomycota</taxon>
        <taxon>Kickxellomycotina</taxon>
        <taxon>Kickxellomycetes</taxon>
        <taxon>Kickxellales</taxon>
        <taxon>Kickxellaceae</taxon>
        <taxon>Coemansia</taxon>
    </lineage>
</organism>
<feature type="transmembrane region" description="Helical" evidence="6">
    <location>
        <begin position="497"/>
        <end position="517"/>
    </location>
</feature>
<feature type="transmembrane region" description="Helical" evidence="6">
    <location>
        <begin position="424"/>
        <end position="454"/>
    </location>
</feature>
<evidence type="ECO:0000313" key="8">
    <source>
        <dbReference type="EMBL" id="KAJ2783607.1"/>
    </source>
</evidence>
<evidence type="ECO:0000256" key="2">
    <source>
        <dbReference type="ARBA" id="ARBA00022448"/>
    </source>
</evidence>
<evidence type="ECO:0000313" key="9">
    <source>
        <dbReference type="Proteomes" id="UP001140172"/>
    </source>
</evidence>
<evidence type="ECO:0000256" key="4">
    <source>
        <dbReference type="ARBA" id="ARBA00022989"/>
    </source>
</evidence>
<name>A0A9W8HK36_9FUNG</name>
<dbReference type="PROSITE" id="PS50850">
    <property type="entry name" value="MFS"/>
    <property type="match status" value="1"/>
</dbReference>
<dbReference type="AlphaFoldDB" id="A0A9W8HK36"/>
<dbReference type="PANTHER" id="PTHR23504">
    <property type="entry name" value="MAJOR FACILITATOR SUPERFAMILY DOMAIN-CONTAINING PROTEIN 10"/>
    <property type="match status" value="1"/>
</dbReference>
<dbReference type="Proteomes" id="UP001140172">
    <property type="component" value="Unassembled WGS sequence"/>
</dbReference>
<dbReference type="OrthoDB" id="196650at2759"/>
<dbReference type="PANTHER" id="PTHR23504:SF31">
    <property type="entry name" value="MAJOR FACILITATOR SUPERFAMILY DOMAIN-CONTAINING PROTEIN 10"/>
    <property type="match status" value="1"/>
</dbReference>
<keyword evidence="5 6" id="KW-0472">Membrane</keyword>
<dbReference type="SUPFAM" id="SSF103473">
    <property type="entry name" value="MFS general substrate transporter"/>
    <property type="match status" value="1"/>
</dbReference>
<dbReference type="GO" id="GO:0022857">
    <property type="term" value="F:transmembrane transporter activity"/>
    <property type="evidence" value="ECO:0007669"/>
    <property type="project" value="InterPro"/>
</dbReference>
<feature type="domain" description="Major facilitator superfamily (MFS) profile" evidence="7">
    <location>
        <begin position="22"/>
        <end position="519"/>
    </location>
</feature>
<keyword evidence="3 6" id="KW-0812">Transmembrane</keyword>
<evidence type="ECO:0000256" key="3">
    <source>
        <dbReference type="ARBA" id="ARBA00022692"/>
    </source>
</evidence>
<sequence>MSADASPKGSQPPPSSSLGKRISRIVFIALLLDILSFTIILPLLPRSLEAYKLREGSDSTTLLGWTLANVSHLRELILTKAGPRASHFLEQGARADLVLLGGLLGSVYSLLQCIVAPIIGRAADRFGRRRTLMLCMAGNIVWTVLWVFSYSFESFLVARIIAGLSEGNVQLSTTIIADVTDPQTRSHGMALVGIASHGMALVGIAFAVGFTLGPSIGAYFSRLSLESASSSGVLGYAPFATAAVFSLALLLTESVYLYVKLPETLDFGKTKAAAAAAAARQIPESSDTLVEQETEDTMDASEKHAQQKLQNQQNLSAKRILRRLNYIHFGYLFFFSGMEYTLTFLTHDKFNFSNAQQGKLLGFIGIVSTLLQGGYVRRVKGKSAHRDKSLVAQGMAGCAVGLLSIAMCCINADSKGEAAGQPSWWLWAGALGFAVASATVVNCLNSMVSLVGAAADGSASSTGRKLGDFRSAGQIGRALGPMFACSLYWLSGAASCYIVGTAAVAVITLTFVASIPATPEIDSKKKIC</sequence>
<dbReference type="InterPro" id="IPR036259">
    <property type="entry name" value="MFS_trans_sf"/>
</dbReference>
<feature type="transmembrane region" description="Helical" evidence="6">
    <location>
        <begin position="326"/>
        <end position="345"/>
    </location>
</feature>
<feature type="transmembrane region" description="Helical" evidence="6">
    <location>
        <begin position="233"/>
        <end position="259"/>
    </location>
</feature>
<dbReference type="EMBL" id="JANBUM010000137">
    <property type="protein sequence ID" value="KAJ2783607.1"/>
    <property type="molecule type" value="Genomic_DNA"/>
</dbReference>
<comment type="caution">
    <text evidence="8">The sequence shown here is derived from an EMBL/GenBank/DDBJ whole genome shotgun (WGS) entry which is preliminary data.</text>
</comment>
<feature type="transmembrane region" description="Helical" evidence="6">
    <location>
        <begin position="25"/>
        <end position="44"/>
    </location>
</feature>
<keyword evidence="2" id="KW-0813">Transport</keyword>
<evidence type="ECO:0000256" key="1">
    <source>
        <dbReference type="ARBA" id="ARBA00004141"/>
    </source>
</evidence>
<feature type="transmembrane region" description="Helical" evidence="6">
    <location>
        <begin position="97"/>
        <end position="119"/>
    </location>
</feature>
<keyword evidence="9" id="KW-1185">Reference proteome</keyword>